<dbReference type="PANTHER" id="PTHR48111:SF40">
    <property type="entry name" value="PHOSPHATE REGULON TRANSCRIPTIONAL REGULATORY PROTEIN PHOB"/>
    <property type="match status" value="1"/>
</dbReference>
<feature type="modified residue" description="4-aspartylphosphate" evidence="4">
    <location>
        <position position="53"/>
    </location>
</feature>
<dbReference type="Proteomes" id="UP001460202">
    <property type="component" value="Unassembled WGS sequence"/>
</dbReference>
<dbReference type="CDD" id="cd00383">
    <property type="entry name" value="trans_reg_C"/>
    <property type="match status" value="1"/>
</dbReference>
<sequence length="226" mass="25464">MAKHKILVVDDEESLCEILQFNLEVEGYEVDVAYSAEQALGMHPERYSLILLDVMMGEMSGFRMARLLKDDPATAKVPVIFCTAKDSEDDTVAGLNLGADDYIAKPFSVREVLARVRSVLRRTAEAPAEQETVAFEGLGMDLRRKVCTLDGKELALTKKEFEILALLLAHRGVIFSREEILRRIWSDEVIVLDRTVDVNITRLRRKIGPYGGHIVTRLGYGYGFEE</sequence>
<gene>
    <name evidence="8" type="ORF">WMO46_02005</name>
</gene>
<dbReference type="PROSITE" id="PS50110">
    <property type="entry name" value="RESPONSE_REGULATORY"/>
    <property type="match status" value="1"/>
</dbReference>
<dbReference type="PROSITE" id="PS51755">
    <property type="entry name" value="OMPR_PHOB"/>
    <property type="match status" value="1"/>
</dbReference>
<dbReference type="SMART" id="SM00448">
    <property type="entry name" value="REC"/>
    <property type="match status" value="1"/>
</dbReference>
<name>A0ABV1GTL0_9BACT</name>
<dbReference type="PANTHER" id="PTHR48111">
    <property type="entry name" value="REGULATOR OF RPOS"/>
    <property type="match status" value="1"/>
</dbReference>
<dbReference type="Gene3D" id="1.10.10.10">
    <property type="entry name" value="Winged helix-like DNA-binding domain superfamily/Winged helix DNA-binding domain"/>
    <property type="match status" value="1"/>
</dbReference>
<organism evidence="8 9">
    <name type="scientific">Alistipes intestinihominis</name>
    <dbReference type="NCBI Taxonomy" id="3133172"/>
    <lineage>
        <taxon>Bacteria</taxon>
        <taxon>Pseudomonadati</taxon>
        <taxon>Bacteroidota</taxon>
        <taxon>Bacteroidia</taxon>
        <taxon>Bacteroidales</taxon>
        <taxon>Rikenellaceae</taxon>
        <taxon>Alistipes</taxon>
    </lineage>
</organism>
<dbReference type="InterPro" id="IPR039420">
    <property type="entry name" value="WalR-like"/>
</dbReference>
<dbReference type="Gene3D" id="6.10.250.690">
    <property type="match status" value="1"/>
</dbReference>
<dbReference type="InterPro" id="IPR001867">
    <property type="entry name" value="OmpR/PhoB-type_DNA-bd"/>
</dbReference>
<keyword evidence="2" id="KW-0902">Two-component regulatory system</keyword>
<accession>A0ABV1GTL0</accession>
<evidence type="ECO:0000256" key="5">
    <source>
        <dbReference type="PROSITE-ProRule" id="PRU01091"/>
    </source>
</evidence>
<evidence type="ECO:0000256" key="4">
    <source>
        <dbReference type="PROSITE-ProRule" id="PRU00169"/>
    </source>
</evidence>
<dbReference type="InterPro" id="IPR001789">
    <property type="entry name" value="Sig_transdc_resp-reg_receiver"/>
</dbReference>
<dbReference type="SMART" id="SM00862">
    <property type="entry name" value="Trans_reg_C"/>
    <property type="match status" value="1"/>
</dbReference>
<dbReference type="Gene3D" id="3.40.50.2300">
    <property type="match status" value="1"/>
</dbReference>
<feature type="domain" description="Response regulatory" evidence="6">
    <location>
        <begin position="5"/>
        <end position="120"/>
    </location>
</feature>
<evidence type="ECO:0000256" key="1">
    <source>
        <dbReference type="ARBA" id="ARBA00022553"/>
    </source>
</evidence>
<dbReference type="InterPro" id="IPR036388">
    <property type="entry name" value="WH-like_DNA-bd_sf"/>
</dbReference>
<evidence type="ECO:0000259" key="6">
    <source>
        <dbReference type="PROSITE" id="PS50110"/>
    </source>
</evidence>
<evidence type="ECO:0000313" key="8">
    <source>
        <dbReference type="EMBL" id="MEQ2543722.1"/>
    </source>
</evidence>
<dbReference type="InterPro" id="IPR016032">
    <property type="entry name" value="Sig_transdc_resp-reg_C-effctor"/>
</dbReference>
<dbReference type="EMBL" id="JBBMFL010000002">
    <property type="protein sequence ID" value="MEQ2543722.1"/>
    <property type="molecule type" value="Genomic_DNA"/>
</dbReference>
<feature type="DNA-binding region" description="OmpR/PhoB-type" evidence="5">
    <location>
        <begin position="130"/>
        <end position="226"/>
    </location>
</feature>
<protein>
    <submittedName>
        <fullName evidence="8">Response regulator transcription factor</fullName>
    </submittedName>
</protein>
<keyword evidence="1 4" id="KW-0597">Phosphoprotein</keyword>
<dbReference type="SUPFAM" id="SSF46894">
    <property type="entry name" value="C-terminal effector domain of the bipartite response regulators"/>
    <property type="match status" value="1"/>
</dbReference>
<dbReference type="SUPFAM" id="SSF52172">
    <property type="entry name" value="CheY-like"/>
    <property type="match status" value="1"/>
</dbReference>
<evidence type="ECO:0000259" key="7">
    <source>
        <dbReference type="PROSITE" id="PS51755"/>
    </source>
</evidence>
<dbReference type="Pfam" id="PF00072">
    <property type="entry name" value="Response_reg"/>
    <property type="match status" value="1"/>
</dbReference>
<evidence type="ECO:0000256" key="2">
    <source>
        <dbReference type="ARBA" id="ARBA00023012"/>
    </source>
</evidence>
<keyword evidence="9" id="KW-1185">Reference proteome</keyword>
<evidence type="ECO:0000256" key="3">
    <source>
        <dbReference type="ARBA" id="ARBA00023125"/>
    </source>
</evidence>
<comment type="caution">
    <text evidence="8">The sequence shown here is derived from an EMBL/GenBank/DDBJ whole genome shotgun (WGS) entry which is preliminary data.</text>
</comment>
<feature type="domain" description="OmpR/PhoB-type" evidence="7">
    <location>
        <begin position="130"/>
        <end position="226"/>
    </location>
</feature>
<evidence type="ECO:0000313" key="9">
    <source>
        <dbReference type="Proteomes" id="UP001460202"/>
    </source>
</evidence>
<proteinExistence type="predicted"/>
<keyword evidence="3 5" id="KW-0238">DNA-binding</keyword>
<dbReference type="RefSeq" id="WP_196017829.1">
    <property type="nucleotide sequence ID" value="NZ_JBBMFL010000002.1"/>
</dbReference>
<reference evidence="8 9" key="1">
    <citation type="submission" date="2024-03" db="EMBL/GenBank/DDBJ databases">
        <title>Human intestinal bacterial collection.</title>
        <authorList>
            <person name="Pauvert C."/>
            <person name="Hitch T.C.A."/>
            <person name="Clavel T."/>
        </authorList>
    </citation>
    <scope>NUCLEOTIDE SEQUENCE [LARGE SCALE GENOMIC DNA]</scope>
    <source>
        <strain evidence="8 9">CLA-KB-H122</strain>
    </source>
</reference>
<dbReference type="Pfam" id="PF00486">
    <property type="entry name" value="Trans_reg_C"/>
    <property type="match status" value="1"/>
</dbReference>
<dbReference type="InterPro" id="IPR011006">
    <property type="entry name" value="CheY-like_superfamily"/>
</dbReference>